<organism evidence="1 2">
    <name type="scientific">Dentiscutata heterogama</name>
    <dbReference type="NCBI Taxonomy" id="1316150"/>
    <lineage>
        <taxon>Eukaryota</taxon>
        <taxon>Fungi</taxon>
        <taxon>Fungi incertae sedis</taxon>
        <taxon>Mucoromycota</taxon>
        <taxon>Glomeromycotina</taxon>
        <taxon>Glomeromycetes</taxon>
        <taxon>Diversisporales</taxon>
        <taxon>Gigasporaceae</taxon>
        <taxon>Dentiscutata</taxon>
    </lineage>
</organism>
<sequence>PLKDFDNTEPCKQVLEYKIVVLLDSLIDHIETDDIIEKNRFIAYQVTSLISKCDGYVYIYHTRKELKDG</sequence>
<feature type="non-terminal residue" evidence="1">
    <location>
        <position position="69"/>
    </location>
</feature>
<feature type="non-terminal residue" evidence="1">
    <location>
        <position position="1"/>
    </location>
</feature>
<comment type="caution">
    <text evidence="1">The sequence shown here is derived from an EMBL/GenBank/DDBJ whole genome shotgun (WGS) entry which is preliminary data.</text>
</comment>
<accession>A0ACA9QL38</accession>
<name>A0ACA9QL38_9GLOM</name>
<proteinExistence type="predicted"/>
<reference evidence="1" key="1">
    <citation type="submission" date="2021-06" db="EMBL/GenBank/DDBJ databases">
        <authorList>
            <person name="Kallberg Y."/>
            <person name="Tangrot J."/>
            <person name="Rosling A."/>
        </authorList>
    </citation>
    <scope>NUCLEOTIDE SEQUENCE</scope>
    <source>
        <strain evidence="1">IL203A</strain>
    </source>
</reference>
<evidence type="ECO:0000313" key="2">
    <source>
        <dbReference type="Proteomes" id="UP000789702"/>
    </source>
</evidence>
<protein>
    <submittedName>
        <fullName evidence="1">3660_t:CDS:1</fullName>
    </submittedName>
</protein>
<dbReference type="EMBL" id="CAJVPU010046967">
    <property type="protein sequence ID" value="CAG8752717.1"/>
    <property type="molecule type" value="Genomic_DNA"/>
</dbReference>
<evidence type="ECO:0000313" key="1">
    <source>
        <dbReference type="EMBL" id="CAG8752717.1"/>
    </source>
</evidence>
<keyword evidence="2" id="KW-1185">Reference proteome</keyword>
<dbReference type="Proteomes" id="UP000789702">
    <property type="component" value="Unassembled WGS sequence"/>
</dbReference>
<gene>
    <name evidence="1" type="ORF">DHETER_LOCUS14745</name>
</gene>